<dbReference type="SMART" id="SM00490">
    <property type="entry name" value="HELICc"/>
    <property type="match status" value="1"/>
</dbReference>
<dbReference type="Proteomes" id="UP001642464">
    <property type="component" value="Unassembled WGS sequence"/>
</dbReference>
<evidence type="ECO:0000256" key="1">
    <source>
        <dbReference type="SAM" id="MobiDB-lite"/>
    </source>
</evidence>
<dbReference type="InterPro" id="IPR001650">
    <property type="entry name" value="Helicase_C-like"/>
</dbReference>
<evidence type="ECO:0000313" key="4">
    <source>
        <dbReference type="Proteomes" id="UP001642464"/>
    </source>
</evidence>
<feature type="compositionally biased region" description="Acidic residues" evidence="1">
    <location>
        <begin position="13"/>
        <end position="25"/>
    </location>
</feature>
<comment type="caution">
    <text evidence="3">The sequence shown here is derived from an EMBL/GenBank/DDBJ whole genome shotgun (WGS) entry which is preliminary data.</text>
</comment>
<keyword evidence="3" id="KW-0347">Helicase</keyword>
<dbReference type="Gene3D" id="3.40.50.300">
    <property type="entry name" value="P-loop containing nucleotide triphosphate hydrolases"/>
    <property type="match status" value="1"/>
</dbReference>
<organism evidence="3 4">
    <name type="scientific">Durusdinium trenchii</name>
    <dbReference type="NCBI Taxonomy" id="1381693"/>
    <lineage>
        <taxon>Eukaryota</taxon>
        <taxon>Sar</taxon>
        <taxon>Alveolata</taxon>
        <taxon>Dinophyceae</taxon>
        <taxon>Suessiales</taxon>
        <taxon>Symbiodiniaceae</taxon>
        <taxon>Durusdinium</taxon>
    </lineage>
</organism>
<proteinExistence type="predicted"/>
<keyword evidence="3" id="KW-0067">ATP-binding</keyword>
<gene>
    <name evidence="3" type="ORF">SCF082_LOCUS3412</name>
</gene>
<evidence type="ECO:0000259" key="2">
    <source>
        <dbReference type="PROSITE" id="PS51194"/>
    </source>
</evidence>
<dbReference type="GO" id="GO:0004386">
    <property type="term" value="F:helicase activity"/>
    <property type="evidence" value="ECO:0007669"/>
    <property type="project" value="UniProtKB-KW"/>
</dbReference>
<name>A0ABP0HSI9_9DINO</name>
<feature type="compositionally biased region" description="Basic and acidic residues" evidence="1">
    <location>
        <begin position="1"/>
        <end position="12"/>
    </location>
</feature>
<sequence length="530" mass="59005">MPQENVKVKGEFDDSDSDEGSEDSEEPAKAWWEQVAKQVAIGVVSEALAACKSHYLAAPVVAPKRRRKEAIICVHIVERGLDMKGLDMLVYELILRVAQPGEGVLVFLPGIGEISDLQETLMPLEDVDQQVHMSWTPGMERNDLHFKVLDEQEGAVFDPPPPDTPGPQSVLRAHIILASNIAESSLTIPKVRVVIDFGLRRQLIYDKRRHMSCLVTTWVSQASAKQRCGRTGRVFEGVNIRLYTKQFFDSYMDEPGALWFDPPEMQTAPLEKLYVNVTPSEFRKRTPKELLWPWMLVAQPPEERQSLHLFTPAKKFVQPGTGEGAPLQFENLDQLGALTNNTESAELTVLGCAMTVQLCRLVIFGSLLGMPCVRPPTRLADPFTLPSHLIMKDPKEYAEAFSLTLASLSECMLCMALTRGIFSGHLKNAVRRSYETRRYFDHGHWQMAEAGEADKELEVPKDGTMDLIACLDALPTSELTSLESITSKVAGLFGCLCSGGSGENLGLRMCFPWRLHGAVGAGQRWLPTVW</sequence>
<reference evidence="3 4" key="1">
    <citation type="submission" date="2024-02" db="EMBL/GenBank/DDBJ databases">
        <authorList>
            <person name="Chen Y."/>
            <person name="Shah S."/>
            <person name="Dougan E. K."/>
            <person name="Thang M."/>
            <person name="Chan C."/>
        </authorList>
    </citation>
    <scope>NUCLEOTIDE SEQUENCE [LARGE SCALE GENOMIC DNA]</scope>
</reference>
<protein>
    <submittedName>
        <fullName evidence="3">ATP-dependent RNA helicase TDRD9 (Tudor domain-containing protein 9)</fullName>
    </submittedName>
</protein>
<keyword evidence="4" id="KW-1185">Reference proteome</keyword>
<feature type="domain" description="Helicase C-terminal" evidence="2">
    <location>
        <begin position="89"/>
        <end position="281"/>
    </location>
</feature>
<dbReference type="PANTHER" id="PTHR18934:SF145">
    <property type="entry name" value="ATP-DEPENDENT RNA HELICASE DHX57-RELATED"/>
    <property type="match status" value="1"/>
</dbReference>
<keyword evidence="3" id="KW-0378">Hydrolase</keyword>
<accession>A0ABP0HSI9</accession>
<dbReference type="PROSITE" id="PS51194">
    <property type="entry name" value="HELICASE_CTER"/>
    <property type="match status" value="1"/>
</dbReference>
<feature type="region of interest" description="Disordered" evidence="1">
    <location>
        <begin position="1"/>
        <end position="28"/>
    </location>
</feature>
<dbReference type="PANTHER" id="PTHR18934">
    <property type="entry name" value="ATP-DEPENDENT RNA HELICASE"/>
    <property type="match status" value="1"/>
</dbReference>
<dbReference type="InterPro" id="IPR027417">
    <property type="entry name" value="P-loop_NTPase"/>
</dbReference>
<dbReference type="EMBL" id="CAXAMM010001725">
    <property type="protein sequence ID" value="CAK8993190.1"/>
    <property type="molecule type" value="Genomic_DNA"/>
</dbReference>
<dbReference type="SUPFAM" id="SSF52540">
    <property type="entry name" value="P-loop containing nucleoside triphosphate hydrolases"/>
    <property type="match status" value="1"/>
</dbReference>
<dbReference type="CDD" id="cd18791">
    <property type="entry name" value="SF2_C_RHA"/>
    <property type="match status" value="1"/>
</dbReference>
<keyword evidence="3" id="KW-0547">Nucleotide-binding</keyword>
<evidence type="ECO:0000313" key="3">
    <source>
        <dbReference type="EMBL" id="CAK8993190.1"/>
    </source>
</evidence>
<dbReference type="Pfam" id="PF00271">
    <property type="entry name" value="Helicase_C"/>
    <property type="match status" value="1"/>
</dbReference>